<dbReference type="InterPro" id="IPR002195">
    <property type="entry name" value="Dihydroorotase_CS"/>
</dbReference>
<dbReference type="SUPFAM" id="SSF51338">
    <property type="entry name" value="Composite domain of metallo-dependent hydrolases"/>
    <property type="match status" value="1"/>
</dbReference>
<organism evidence="7 8">
    <name type="scientific">Aquicella siphonis</name>
    <dbReference type="NCBI Taxonomy" id="254247"/>
    <lineage>
        <taxon>Bacteria</taxon>
        <taxon>Pseudomonadati</taxon>
        <taxon>Pseudomonadota</taxon>
        <taxon>Gammaproteobacteria</taxon>
        <taxon>Legionellales</taxon>
        <taxon>Coxiellaceae</taxon>
        <taxon>Aquicella</taxon>
    </lineage>
</organism>
<accession>A0A5E4PEB5</accession>
<dbReference type="OrthoDB" id="5687299at2"/>
<dbReference type="Pfam" id="PF01979">
    <property type="entry name" value="Amidohydro_1"/>
    <property type="match status" value="1"/>
</dbReference>
<dbReference type="GO" id="GO:0005737">
    <property type="term" value="C:cytoplasm"/>
    <property type="evidence" value="ECO:0007669"/>
    <property type="project" value="TreeGrafter"/>
</dbReference>
<dbReference type="Proteomes" id="UP000324194">
    <property type="component" value="Chromosome 1"/>
</dbReference>
<dbReference type="InterPro" id="IPR006680">
    <property type="entry name" value="Amidohydro-rel"/>
</dbReference>
<reference evidence="7 8" key="1">
    <citation type="submission" date="2019-08" db="EMBL/GenBank/DDBJ databases">
        <authorList>
            <person name="Guy L."/>
        </authorList>
    </citation>
    <scope>NUCLEOTIDE SEQUENCE [LARGE SCALE GENOMIC DNA]</scope>
    <source>
        <strain evidence="7 8">SGT-108</strain>
    </source>
</reference>
<evidence type="ECO:0000256" key="3">
    <source>
        <dbReference type="ARBA" id="ARBA00010286"/>
    </source>
</evidence>
<evidence type="ECO:0000259" key="6">
    <source>
        <dbReference type="Pfam" id="PF01979"/>
    </source>
</evidence>
<evidence type="ECO:0000256" key="5">
    <source>
        <dbReference type="ARBA" id="ARBA00022801"/>
    </source>
</evidence>
<keyword evidence="8" id="KW-1185">Reference proteome</keyword>
<gene>
    <name evidence="7" type="primary">pyrC</name>
    <name evidence="7" type="ORF">AQUSIP_00390</name>
</gene>
<dbReference type="GO" id="GO:0004038">
    <property type="term" value="F:allantoinase activity"/>
    <property type="evidence" value="ECO:0007669"/>
    <property type="project" value="TreeGrafter"/>
</dbReference>
<keyword evidence="5" id="KW-0378">Hydrolase</keyword>
<evidence type="ECO:0000313" key="7">
    <source>
        <dbReference type="EMBL" id="VVC74767.1"/>
    </source>
</evidence>
<evidence type="ECO:0000313" key="8">
    <source>
        <dbReference type="Proteomes" id="UP000324194"/>
    </source>
</evidence>
<sequence length="409" mass="45628">MIIFQGARTMFGEQTDVRVESDSDQVIDARGLTVMPAVIDPHVHFRTPGLEYKEDWRTGAKAAIRGGCTLVFDMPNTRPPTFTAALLAEKKALIDSQLDETGIPLRYDLFFGADKQHLNEIPLVRDQVIGIKVFMGCSTGNLVMDDDESLHAVFSLAAREKMLVAVHAEDEHLIQERKANYKGPMRYEAHSLLRDVEVATTAVAKAIALSRRYGTRLYVLHISSAEEVELIRAAKQEGLPVFAETTPHHLFFDDSAYASLGGKAVVNPPLRHGKNREILFSAIREKVIDTIGSDHAPHTLEEKSRAYGECPSGMPGIEFMLPLLLNARHEGLLSLEEIVSLTSQRARRIFNIPSYDDVVLVDLEKRETVTRTESKCAWTPYQGLSLCGWPVYTVLKGRCFNLRDRVGNG</sequence>
<dbReference type="InterPro" id="IPR011059">
    <property type="entry name" value="Metal-dep_hydrolase_composite"/>
</dbReference>
<dbReference type="SUPFAM" id="SSF51556">
    <property type="entry name" value="Metallo-dependent hydrolases"/>
    <property type="match status" value="1"/>
</dbReference>
<dbReference type="PANTHER" id="PTHR43668">
    <property type="entry name" value="ALLANTOINASE"/>
    <property type="match status" value="1"/>
</dbReference>
<dbReference type="Gene3D" id="3.20.20.140">
    <property type="entry name" value="Metal-dependent hydrolases"/>
    <property type="match status" value="1"/>
</dbReference>
<dbReference type="InterPro" id="IPR032466">
    <property type="entry name" value="Metal_Hydrolase"/>
</dbReference>
<dbReference type="PROSITE" id="PS00483">
    <property type="entry name" value="DIHYDROOROTASE_2"/>
    <property type="match status" value="1"/>
</dbReference>
<dbReference type="KEGG" id="asip:AQUSIP_00390"/>
<evidence type="ECO:0000256" key="2">
    <source>
        <dbReference type="ARBA" id="ARBA00002368"/>
    </source>
</evidence>
<name>A0A5E4PEB5_9COXI</name>
<keyword evidence="4" id="KW-0479">Metal-binding</keyword>
<dbReference type="PANTHER" id="PTHR43668:SF4">
    <property type="entry name" value="ALLANTOINASE"/>
    <property type="match status" value="1"/>
</dbReference>
<comment type="function">
    <text evidence="2">Catalyzes the reversible cyclization of carbamoyl aspartate to dihydroorotate.</text>
</comment>
<feature type="domain" description="Amidohydrolase-related" evidence="6">
    <location>
        <begin position="33"/>
        <end position="353"/>
    </location>
</feature>
<dbReference type="GO" id="GO:0046872">
    <property type="term" value="F:metal ion binding"/>
    <property type="evidence" value="ECO:0007669"/>
    <property type="project" value="UniProtKB-KW"/>
</dbReference>
<dbReference type="NCBIfam" id="TIGR00857">
    <property type="entry name" value="pyrC_multi"/>
    <property type="match status" value="1"/>
</dbReference>
<dbReference type="GO" id="GO:0006145">
    <property type="term" value="P:purine nucleobase catabolic process"/>
    <property type="evidence" value="ECO:0007669"/>
    <property type="project" value="TreeGrafter"/>
</dbReference>
<comment type="cofactor">
    <cofactor evidence="1">
        <name>Zn(2+)</name>
        <dbReference type="ChEBI" id="CHEBI:29105"/>
    </cofactor>
</comment>
<dbReference type="EMBL" id="LR699119">
    <property type="protein sequence ID" value="VVC74767.1"/>
    <property type="molecule type" value="Genomic_DNA"/>
</dbReference>
<proteinExistence type="inferred from homology"/>
<comment type="similarity">
    <text evidence="3">Belongs to the metallo-dependent hydrolases superfamily. DHOase family. Class I DHOase subfamily.</text>
</comment>
<dbReference type="PROSITE" id="PS00482">
    <property type="entry name" value="DIHYDROOROTASE_1"/>
    <property type="match status" value="1"/>
</dbReference>
<evidence type="ECO:0000256" key="1">
    <source>
        <dbReference type="ARBA" id="ARBA00001947"/>
    </source>
</evidence>
<dbReference type="InterPro" id="IPR050138">
    <property type="entry name" value="DHOase/Allantoinase_Hydrolase"/>
</dbReference>
<protein>
    <submittedName>
        <fullName evidence="7">Dihydroorotase</fullName>
    </submittedName>
</protein>
<dbReference type="RefSeq" id="WP_148337476.1">
    <property type="nucleotide sequence ID" value="NZ_LR699119.1"/>
</dbReference>
<evidence type="ECO:0000256" key="4">
    <source>
        <dbReference type="ARBA" id="ARBA00022723"/>
    </source>
</evidence>
<dbReference type="AlphaFoldDB" id="A0A5E4PEB5"/>